<keyword evidence="12" id="KW-1185">Reference proteome</keyword>
<comment type="catalytic activity">
    <reaction evidence="1">
        <text>ATP + protein L-histidine = ADP + protein N-phospho-L-histidine.</text>
        <dbReference type="EC" id="2.7.13.3"/>
    </reaction>
</comment>
<evidence type="ECO:0000259" key="10">
    <source>
        <dbReference type="SMART" id="SM00387"/>
    </source>
</evidence>
<dbReference type="CDD" id="cd16917">
    <property type="entry name" value="HATPase_UhpB-NarQ-NarX-like"/>
    <property type="match status" value="1"/>
</dbReference>
<feature type="transmembrane region" description="Helical" evidence="9">
    <location>
        <begin position="28"/>
        <end position="47"/>
    </location>
</feature>
<name>A0ABP9I066_9ACTN</name>
<dbReference type="PANTHER" id="PTHR24421">
    <property type="entry name" value="NITRATE/NITRITE SENSOR PROTEIN NARX-RELATED"/>
    <property type="match status" value="1"/>
</dbReference>
<dbReference type="Gene3D" id="1.20.5.1930">
    <property type="match status" value="1"/>
</dbReference>
<dbReference type="InterPro" id="IPR036890">
    <property type="entry name" value="HATPase_C_sf"/>
</dbReference>
<dbReference type="Gene3D" id="3.30.565.10">
    <property type="entry name" value="Histidine kinase-like ATPase, C-terminal domain"/>
    <property type="match status" value="1"/>
</dbReference>
<reference evidence="12" key="1">
    <citation type="journal article" date="2019" name="Int. J. Syst. Evol. Microbiol.">
        <title>The Global Catalogue of Microorganisms (GCM) 10K type strain sequencing project: providing services to taxonomists for standard genome sequencing and annotation.</title>
        <authorList>
            <consortium name="The Broad Institute Genomics Platform"/>
            <consortium name="The Broad Institute Genome Sequencing Center for Infectious Disease"/>
            <person name="Wu L."/>
            <person name="Ma J."/>
        </authorList>
    </citation>
    <scope>NUCLEOTIDE SEQUENCE [LARGE SCALE GENOMIC DNA]</scope>
    <source>
        <strain evidence="12">JCM 17986</strain>
    </source>
</reference>
<sequence length="441" mass="46306">MDGTWDDTRTAAPAAPGRQGGFRRQLGYLYSGLPVGIAAFVVVVSGLAFGASLLVLVVGVPVLAGTHGMARVFAGHERRRVENATGRTLPPHHYGVTGPLAPTRWWAALRDPQAWRDTAHALLAFPVRVITFSLTLTWTVGGLGELTYGLWSGPIPRDDGQTGLLDLMFGVSSRAADIGFHTAVGVVLLATTVPMVRGLTAVQAGLARWLLTNEAAALRARTRQLADGRRSAVAAEAQTLRRLERDLHDGPQQRLVRLNMDLEAVARRLDSEDPARARVLVDDMITQSHEALAELRALSRGIAPPVLADRGLRAALAQAAGRSPVPVTLASEIADGQRFASAVENTAYFVASEALANAAKHSGAPRCEVSVRADRDTLHLRIADDGRGGAHIGKGHGLAGLADRVAAVEGTLEITSPPGGPTVVAAAIPLTGVGEDRGPGA</sequence>
<keyword evidence="3" id="KW-0597">Phosphoprotein</keyword>
<gene>
    <name evidence="11" type="ORF">GCM10023205_61050</name>
</gene>
<feature type="domain" description="Histidine kinase/HSP90-like ATPase" evidence="10">
    <location>
        <begin position="342"/>
        <end position="432"/>
    </location>
</feature>
<evidence type="ECO:0000256" key="4">
    <source>
        <dbReference type="ARBA" id="ARBA00022679"/>
    </source>
</evidence>
<evidence type="ECO:0000256" key="9">
    <source>
        <dbReference type="SAM" id="Phobius"/>
    </source>
</evidence>
<keyword evidence="9" id="KW-1133">Transmembrane helix</keyword>
<dbReference type="EMBL" id="BAABHS010000026">
    <property type="protein sequence ID" value="GAA4983117.1"/>
    <property type="molecule type" value="Genomic_DNA"/>
</dbReference>
<comment type="caution">
    <text evidence="11">The sequence shown here is derived from an EMBL/GenBank/DDBJ whole genome shotgun (WGS) entry which is preliminary data.</text>
</comment>
<dbReference type="RefSeq" id="WP_345678965.1">
    <property type="nucleotide sequence ID" value="NZ_BAABHS010000026.1"/>
</dbReference>
<dbReference type="Pfam" id="PF13796">
    <property type="entry name" value="Sensor"/>
    <property type="match status" value="1"/>
</dbReference>
<dbReference type="InterPro" id="IPR011712">
    <property type="entry name" value="Sig_transdc_His_kin_sub3_dim/P"/>
</dbReference>
<feature type="transmembrane region" description="Helical" evidence="9">
    <location>
        <begin position="53"/>
        <end position="74"/>
    </location>
</feature>
<dbReference type="InterPro" id="IPR025828">
    <property type="entry name" value="Put_sensor_dom"/>
</dbReference>
<evidence type="ECO:0000256" key="6">
    <source>
        <dbReference type="ARBA" id="ARBA00022777"/>
    </source>
</evidence>
<proteinExistence type="predicted"/>
<evidence type="ECO:0000256" key="2">
    <source>
        <dbReference type="ARBA" id="ARBA00012438"/>
    </source>
</evidence>
<keyword evidence="9" id="KW-0812">Transmembrane</keyword>
<dbReference type="Pfam" id="PF02518">
    <property type="entry name" value="HATPase_c"/>
    <property type="match status" value="1"/>
</dbReference>
<protein>
    <recommendedName>
        <fullName evidence="2">histidine kinase</fullName>
        <ecNumber evidence="2">2.7.13.3</ecNumber>
    </recommendedName>
</protein>
<keyword evidence="6 11" id="KW-0418">Kinase</keyword>
<keyword evidence="8" id="KW-0902">Two-component regulatory system</keyword>
<evidence type="ECO:0000313" key="12">
    <source>
        <dbReference type="Proteomes" id="UP001500466"/>
    </source>
</evidence>
<keyword evidence="4" id="KW-0808">Transferase</keyword>
<dbReference type="InterPro" id="IPR050482">
    <property type="entry name" value="Sensor_HK_TwoCompSys"/>
</dbReference>
<dbReference type="GO" id="GO:0016301">
    <property type="term" value="F:kinase activity"/>
    <property type="evidence" value="ECO:0007669"/>
    <property type="project" value="UniProtKB-KW"/>
</dbReference>
<keyword evidence="7" id="KW-0067">ATP-binding</keyword>
<accession>A0ABP9I066</accession>
<dbReference type="SUPFAM" id="SSF55874">
    <property type="entry name" value="ATPase domain of HSP90 chaperone/DNA topoisomerase II/histidine kinase"/>
    <property type="match status" value="1"/>
</dbReference>
<keyword evidence="5" id="KW-0547">Nucleotide-binding</keyword>
<evidence type="ECO:0000256" key="5">
    <source>
        <dbReference type="ARBA" id="ARBA00022741"/>
    </source>
</evidence>
<evidence type="ECO:0000256" key="1">
    <source>
        <dbReference type="ARBA" id="ARBA00000085"/>
    </source>
</evidence>
<dbReference type="PANTHER" id="PTHR24421:SF10">
    <property type="entry name" value="NITRATE_NITRITE SENSOR PROTEIN NARQ"/>
    <property type="match status" value="1"/>
</dbReference>
<dbReference type="Proteomes" id="UP001500466">
    <property type="component" value="Unassembled WGS sequence"/>
</dbReference>
<dbReference type="EC" id="2.7.13.3" evidence="2"/>
<evidence type="ECO:0000256" key="8">
    <source>
        <dbReference type="ARBA" id="ARBA00023012"/>
    </source>
</evidence>
<dbReference type="Pfam" id="PF07730">
    <property type="entry name" value="HisKA_3"/>
    <property type="match status" value="1"/>
</dbReference>
<organism evidence="11 12">
    <name type="scientific">Yinghuangia aomiensis</name>
    <dbReference type="NCBI Taxonomy" id="676205"/>
    <lineage>
        <taxon>Bacteria</taxon>
        <taxon>Bacillati</taxon>
        <taxon>Actinomycetota</taxon>
        <taxon>Actinomycetes</taxon>
        <taxon>Kitasatosporales</taxon>
        <taxon>Streptomycetaceae</taxon>
        <taxon>Yinghuangia</taxon>
    </lineage>
</organism>
<evidence type="ECO:0000313" key="11">
    <source>
        <dbReference type="EMBL" id="GAA4983117.1"/>
    </source>
</evidence>
<evidence type="ECO:0000256" key="7">
    <source>
        <dbReference type="ARBA" id="ARBA00022840"/>
    </source>
</evidence>
<keyword evidence="9" id="KW-0472">Membrane</keyword>
<dbReference type="SMART" id="SM00387">
    <property type="entry name" value="HATPase_c"/>
    <property type="match status" value="1"/>
</dbReference>
<dbReference type="InterPro" id="IPR003594">
    <property type="entry name" value="HATPase_dom"/>
</dbReference>
<evidence type="ECO:0000256" key="3">
    <source>
        <dbReference type="ARBA" id="ARBA00022553"/>
    </source>
</evidence>